<dbReference type="OrthoDB" id="255603at2"/>
<dbReference type="Proteomes" id="UP000312512">
    <property type="component" value="Unassembled WGS sequence"/>
</dbReference>
<dbReference type="InterPro" id="IPR007138">
    <property type="entry name" value="ABM_dom"/>
</dbReference>
<evidence type="ECO:0000313" key="1">
    <source>
        <dbReference type="EMBL" id="KAB8195912.1"/>
    </source>
</evidence>
<dbReference type="RefSeq" id="WP_139630230.1">
    <property type="nucleotide sequence ID" value="NZ_VDLX02000003.1"/>
</dbReference>
<sequence>MPVIRVTRFQADPADAEQVQVRHAALVSAIRSAHAGLAEARLGRIDDETWVGFWRWDSAADLQAARQAAPGTPAAAAAFSMARDVTAEDIEVVDEL</sequence>
<reference evidence="1 2" key="1">
    <citation type="submission" date="2019-10" db="EMBL/GenBank/DDBJ databases">
        <title>Nonomuraea sp. nov., isolated from Phyllanthus amarus.</title>
        <authorList>
            <person name="Klykleung N."/>
            <person name="Tanasupawat S."/>
        </authorList>
    </citation>
    <scope>NUCLEOTIDE SEQUENCE [LARGE SCALE GENOMIC DNA]</scope>
    <source>
        <strain evidence="1 2">PA1-10</strain>
    </source>
</reference>
<comment type="caution">
    <text evidence="1">The sequence shown here is derived from an EMBL/GenBank/DDBJ whole genome shotgun (WGS) entry which is preliminary data.</text>
</comment>
<organism evidence="1 2">
    <name type="scientific">Nonomuraea phyllanthi</name>
    <dbReference type="NCBI Taxonomy" id="2219224"/>
    <lineage>
        <taxon>Bacteria</taxon>
        <taxon>Bacillati</taxon>
        <taxon>Actinomycetota</taxon>
        <taxon>Actinomycetes</taxon>
        <taxon>Streptosporangiales</taxon>
        <taxon>Streptosporangiaceae</taxon>
        <taxon>Nonomuraea</taxon>
    </lineage>
</organism>
<dbReference type="Gene3D" id="3.30.70.100">
    <property type="match status" value="1"/>
</dbReference>
<accession>A0A5C4WQP5</accession>
<protein>
    <submittedName>
        <fullName evidence="1">Uncharacterized protein</fullName>
    </submittedName>
</protein>
<gene>
    <name evidence="1" type="ORF">FH608_010530</name>
</gene>
<proteinExistence type="predicted"/>
<dbReference type="AlphaFoldDB" id="A0A5C4WQP5"/>
<name>A0A5C4WQP5_9ACTN</name>
<dbReference type="SUPFAM" id="SSF54909">
    <property type="entry name" value="Dimeric alpha+beta barrel"/>
    <property type="match status" value="1"/>
</dbReference>
<keyword evidence="2" id="KW-1185">Reference proteome</keyword>
<evidence type="ECO:0000313" key="2">
    <source>
        <dbReference type="Proteomes" id="UP000312512"/>
    </source>
</evidence>
<dbReference type="InterPro" id="IPR011008">
    <property type="entry name" value="Dimeric_a/b-barrel"/>
</dbReference>
<dbReference type="EMBL" id="VDLX02000003">
    <property type="protein sequence ID" value="KAB8195912.1"/>
    <property type="molecule type" value="Genomic_DNA"/>
</dbReference>
<dbReference type="Pfam" id="PF03992">
    <property type="entry name" value="ABM"/>
    <property type="match status" value="1"/>
</dbReference>